<keyword evidence="2" id="KW-1185">Reference proteome</keyword>
<evidence type="ECO:0000313" key="1">
    <source>
        <dbReference type="EMBL" id="PWA59045.1"/>
    </source>
</evidence>
<dbReference type="EMBL" id="PKPP01005734">
    <property type="protein sequence ID" value="PWA59045.1"/>
    <property type="molecule type" value="Genomic_DNA"/>
</dbReference>
<reference evidence="1 2" key="1">
    <citation type="journal article" date="2018" name="Mol. Plant">
        <title>The genome of Artemisia annua provides insight into the evolution of Asteraceae family and artemisinin biosynthesis.</title>
        <authorList>
            <person name="Shen Q."/>
            <person name="Zhang L."/>
            <person name="Liao Z."/>
            <person name="Wang S."/>
            <person name="Yan T."/>
            <person name="Shi P."/>
            <person name="Liu M."/>
            <person name="Fu X."/>
            <person name="Pan Q."/>
            <person name="Wang Y."/>
            <person name="Lv Z."/>
            <person name="Lu X."/>
            <person name="Zhang F."/>
            <person name="Jiang W."/>
            <person name="Ma Y."/>
            <person name="Chen M."/>
            <person name="Hao X."/>
            <person name="Li L."/>
            <person name="Tang Y."/>
            <person name="Lv G."/>
            <person name="Zhou Y."/>
            <person name="Sun X."/>
            <person name="Brodelius P.E."/>
            <person name="Rose J.K.C."/>
            <person name="Tang K."/>
        </authorList>
    </citation>
    <scope>NUCLEOTIDE SEQUENCE [LARGE SCALE GENOMIC DNA]</scope>
    <source>
        <strain evidence="2">cv. Huhao1</strain>
        <tissue evidence="1">Leaf</tissue>
    </source>
</reference>
<gene>
    <name evidence="1" type="ORF">CTI12_AA391080</name>
</gene>
<protein>
    <submittedName>
        <fullName evidence="1">Uncharacterized protein</fullName>
    </submittedName>
</protein>
<sequence>METTEKTEIIKVLQQLGVSEAQDAPHARAGVTGPVQADYERKRTLKASAYLLILG</sequence>
<dbReference type="Proteomes" id="UP000245207">
    <property type="component" value="Unassembled WGS sequence"/>
</dbReference>
<comment type="caution">
    <text evidence="1">The sequence shown here is derived from an EMBL/GenBank/DDBJ whole genome shotgun (WGS) entry which is preliminary data.</text>
</comment>
<proteinExistence type="predicted"/>
<accession>A0A2U1MCR1</accession>
<evidence type="ECO:0000313" key="2">
    <source>
        <dbReference type="Proteomes" id="UP000245207"/>
    </source>
</evidence>
<dbReference type="AlphaFoldDB" id="A0A2U1MCR1"/>
<name>A0A2U1MCR1_ARTAN</name>
<organism evidence="1 2">
    <name type="scientific">Artemisia annua</name>
    <name type="common">Sweet wormwood</name>
    <dbReference type="NCBI Taxonomy" id="35608"/>
    <lineage>
        <taxon>Eukaryota</taxon>
        <taxon>Viridiplantae</taxon>
        <taxon>Streptophyta</taxon>
        <taxon>Embryophyta</taxon>
        <taxon>Tracheophyta</taxon>
        <taxon>Spermatophyta</taxon>
        <taxon>Magnoliopsida</taxon>
        <taxon>eudicotyledons</taxon>
        <taxon>Gunneridae</taxon>
        <taxon>Pentapetalae</taxon>
        <taxon>asterids</taxon>
        <taxon>campanulids</taxon>
        <taxon>Asterales</taxon>
        <taxon>Asteraceae</taxon>
        <taxon>Asteroideae</taxon>
        <taxon>Anthemideae</taxon>
        <taxon>Artemisiinae</taxon>
        <taxon>Artemisia</taxon>
    </lineage>
</organism>